<evidence type="ECO:0000256" key="3">
    <source>
        <dbReference type="SAM" id="MobiDB-lite"/>
    </source>
</evidence>
<dbReference type="RefSeq" id="WP_190788501.1">
    <property type="nucleotide sequence ID" value="NZ_JACXLC010000001.1"/>
</dbReference>
<accession>A0ABR8KY03</accession>
<proteinExistence type="inferred from homology"/>
<feature type="compositionally biased region" description="Acidic residues" evidence="3">
    <location>
        <begin position="297"/>
        <end position="331"/>
    </location>
</feature>
<name>A0ABR8KY03_9SPHN</name>
<comment type="caution">
    <text evidence="4">The sequence shown here is derived from an EMBL/GenBank/DDBJ whole genome shotgun (WGS) entry which is preliminary data.</text>
</comment>
<organism evidence="4 5">
    <name type="scientific">Erythrobacter rubeus</name>
    <dbReference type="NCBI Taxonomy" id="2760803"/>
    <lineage>
        <taxon>Bacteria</taxon>
        <taxon>Pseudomonadati</taxon>
        <taxon>Pseudomonadota</taxon>
        <taxon>Alphaproteobacteria</taxon>
        <taxon>Sphingomonadales</taxon>
        <taxon>Erythrobacteraceae</taxon>
        <taxon>Erythrobacter/Porphyrobacter group</taxon>
        <taxon>Erythrobacter</taxon>
    </lineage>
</organism>
<sequence length="359" mass="39050">MLISAVPPAEAVETAALAPRPAVTAAYREPDTTVMPLSWSLALVQDSAETQSGEQQGPQDPDAQDDETEIVVEGETGERERDPMGAVNETSYRITQQLDDVFVEPLAYGYRDGLPGPIRDGLGNVVRNLREPANFLNFLLQLKIGKAFETLGRFALNSTFGLAGLIDVAGMPGIGLPYRRNGFANTLGFYGVDTGAYLYLPITGATTVRDLIGSTLDQAVLPVAVGAPFNTFEYAAPYFVISNLEARLEVDEELERIEDTVDPYAARRDTYLARREREIAALRGEEVPEKPRILQEIDGDIEPGDPMLGEEDLEEGDEGSDQADEAVEDATDAPQISAISPRELPPIVPMIAITKPRTR</sequence>
<dbReference type="PRINTS" id="PR01805">
    <property type="entry name" value="VACJLIPOPROT"/>
</dbReference>
<dbReference type="InterPro" id="IPR007428">
    <property type="entry name" value="MlaA"/>
</dbReference>
<reference evidence="4 5" key="1">
    <citation type="submission" date="2020-09" db="EMBL/GenBank/DDBJ databases">
        <authorList>
            <person name="Yoon J.-W."/>
        </authorList>
    </citation>
    <scope>NUCLEOTIDE SEQUENCE [LARGE SCALE GENOMIC DNA]</scope>
    <source>
        <strain evidence="4 5">KMU-140</strain>
    </source>
</reference>
<evidence type="ECO:0000313" key="5">
    <source>
        <dbReference type="Proteomes" id="UP000635384"/>
    </source>
</evidence>
<keyword evidence="5" id="KW-1185">Reference proteome</keyword>
<dbReference type="EMBL" id="JACXLC010000001">
    <property type="protein sequence ID" value="MBD2843102.1"/>
    <property type="molecule type" value="Genomic_DNA"/>
</dbReference>
<evidence type="ECO:0000256" key="2">
    <source>
        <dbReference type="ARBA" id="ARBA00022729"/>
    </source>
</evidence>
<evidence type="ECO:0000313" key="4">
    <source>
        <dbReference type="EMBL" id="MBD2843102.1"/>
    </source>
</evidence>
<keyword evidence="4" id="KW-0449">Lipoprotein</keyword>
<feature type="region of interest" description="Disordered" evidence="3">
    <location>
        <begin position="297"/>
        <end position="343"/>
    </location>
</feature>
<keyword evidence="2" id="KW-0732">Signal</keyword>
<protein>
    <submittedName>
        <fullName evidence="4">VacJ family lipoprotein</fullName>
    </submittedName>
</protein>
<gene>
    <name evidence="4" type="ORF">IB285_12645</name>
</gene>
<dbReference type="Pfam" id="PF04333">
    <property type="entry name" value="MlaA"/>
    <property type="match status" value="1"/>
</dbReference>
<dbReference type="PANTHER" id="PTHR30035:SF3">
    <property type="entry name" value="INTERMEMBRANE PHOSPHOLIPID TRANSPORT SYSTEM LIPOPROTEIN MLAA"/>
    <property type="match status" value="1"/>
</dbReference>
<evidence type="ECO:0000256" key="1">
    <source>
        <dbReference type="ARBA" id="ARBA00010634"/>
    </source>
</evidence>
<feature type="region of interest" description="Disordered" evidence="3">
    <location>
        <begin position="47"/>
        <end position="67"/>
    </location>
</feature>
<dbReference type="PANTHER" id="PTHR30035">
    <property type="entry name" value="LIPOPROTEIN VACJ-RELATED"/>
    <property type="match status" value="1"/>
</dbReference>
<dbReference type="Proteomes" id="UP000635384">
    <property type="component" value="Unassembled WGS sequence"/>
</dbReference>
<comment type="similarity">
    <text evidence="1">Belongs to the MlaA family.</text>
</comment>